<keyword evidence="5" id="KW-0460">Magnesium</keyword>
<protein>
    <recommendedName>
        <fullName evidence="7">Octaprenyl-diphosphate synthase</fullName>
    </recommendedName>
</protein>
<dbReference type="PANTHER" id="PTHR12001:SF69">
    <property type="entry name" value="ALL TRANS-POLYPRENYL-DIPHOSPHATE SYNTHASE PDSS1"/>
    <property type="match status" value="1"/>
</dbReference>
<reference evidence="6" key="1">
    <citation type="submission" date="2018-05" db="EMBL/GenBank/DDBJ databases">
        <authorList>
            <person name="Lanie J.A."/>
            <person name="Ng W.-L."/>
            <person name="Kazmierczak K.M."/>
            <person name="Andrzejewski T.M."/>
            <person name="Davidsen T.M."/>
            <person name="Wayne K.J."/>
            <person name="Tettelin H."/>
            <person name="Glass J.I."/>
            <person name="Rusch D."/>
            <person name="Podicherti R."/>
            <person name="Tsui H.-C.T."/>
            <person name="Winkler M.E."/>
        </authorList>
    </citation>
    <scope>NUCLEOTIDE SEQUENCE</scope>
</reference>
<dbReference type="GO" id="GO:0046872">
    <property type="term" value="F:metal ion binding"/>
    <property type="evidence" value="ECO:0007669"/>
    <property type="project" value="UniProtKB-KW"/>
</dbReference>
<sequence>MGSVIPLKKEIDNSYIELKNLIGNKLYGVSQQIKYKLASEINLIHKMTSYHLESGGKRIRPLLTLGSAKLCGYINGSRDVNLAACIELIHNATLLHDDVIDNSDLRRGIKTSNTIWGNQSSILVGDYLLSRCFEMMVEDGSQEILKLLSSTSSKIAQGEILQLEYKGEIDILDETYFDIINSKTAALFASATRVGACIANKNKKEKDALESYGRNLGLAFQIADDALDYYSTKTIFGKEIGKDFYEGKVTLPIIFLCQKANSKEKIFLEKIFRNRNRSKLEFNETQNLIKKYGSIDSCFKRAEHFINISYNALNIFDPSKEKSILQNLTSFSLERPF</sequence>
<evidence type="ECO:0000313" key="6">
    <source>
        <dbReference type="EMBL" id="SVC18474.1"/>
    </source>
</evidence>
<comment type="cofactor">
    <cofactor evidence="1">
        <name>Mg(2+)</name>
        <dbReference type="ChEBI" id="CHEBI:18420"/>
    </cofactor>
</comment>
<dbReference type="InterPro" id="IPR008949">
    <property type="entry name" value="Isoprenoid_synthase_dom_sf"/>
</dbReference>
<dbReference type="CDD" id="cd00685">
    <property type="entry name" value="Trans_IPPS_HT"/>
    <property type="match status" value="1"/>
</dbReference>
<comment type="similarity">
    <text evidence="2">Belongs to the FPP/GGPP synthase family.</text>
</comment>
<dbReference type="SUPFAM" id="SSF48576">
    <property type="entry name" value="Terpenoid synthases"/>
    <property type="match status" value="1"/>
</dbReference>
<dbReference type="GO" id="GO:0004659">
    <property type="term" value="F:prenyltransferase activity"/>
    <property type="evidence" value="ECO:0007669"/>
    <property type="project" value="InterPro"/>
</dbReference>
<dbReference type="InterPro" id="IPR033749">
    <property type="entry name" value="Polyprenyl_synt_CS"/>
</dbReference>
<accession>A0A382K0T9</accession>
<evidence type="ECO:0000256" key="4">
    <source>
        <dbReference type="ARBA" id="ARBA00022723"/>
    </source>
</evidence>
<proteinExistence type="inferred from homology"/>
<evidence type="ECO:0008006" key="7">
    <source>
        <dbReference type="Google" id="ProtNLM"/>
    </source>
</evidence>
<dbReference type="EMBL" id="UINC01077906">
    <property type="protein sequence ID" value="SVC18474.1"/>
    <property type="molecule type" value="Genomic_DNA"/>
</dbReference>
<dbReference type="InterPro" id="IPR000092">
    <property type="entry name" value="Polyprenyl_synt"/>
</dbReference>
<dbReference type="AlphaFoldDB" id="A0A382K0T9"/>
<organism evidence="6">
    <name type="scientific">marine metagenome</name>
    <dbReference type="NCBI Taxonomy" id="408172"/>
    <lineage>
        <taxon>unclassified sequences</taxon>
        <taxon>metagenomes</taxon>
        <taxon>ecological metagenomes</taxon>
    </lineage>
</organism>
<dbReference type="PROSITE" id="PS00723">
    <property type="entry name" value="POLYPRENYL_SYNTHASE_1"/>
    <property type="match status" value="1"/>
</dbReference>
<name>A0A382K0T9_9ZZZZ</name>
<evidence type="ECO:0000256" key="1">
    <source>
        <dbReference type="ARBA" id="ARBA00001946"/>
    </source>
</evidence>
<dbReference type="GO" id="GO:0008299">
    <property type="term" value="P:isoprenoid biosynthetic process"/>
    <property type="evidence" value="ECO:0007669"/>
    <property type="project" value="InterPro"/>
</dbReference>
<gene>
    <name evidence="6" type="ORF">METZ01_LOCUS271328</name>
</gene>
<dbReference type="Pfam" id="PF00348">
    <property type="entry name" value="polyprenyl_synt"/>
    <property type="match status" value="1"/>
</dbReference>
<keyword evidence="4" id="KW-0479">Metal-binding</keyword>
<evidence type="ECO:0000256" key="2">
    <source>
        <dbReference type="ARBA" id="ARBA00006706"/>
    </source>
</evidence>
<dbReference type="Gene3D" id="1.10.600.10">
    <property type="entry name" value="Farnesyl Diphosphate Synthase"/>
    <property type="match status" value="1"/>
</dbReference>
<keyword evidence="3" id="KW-0808">Transferase</keyword>
<evidence type="ECO:0000256" key="5">
    <source>
        <dbReference type="ARBA" id="ARBA00022842"/>
    </source>
</evidence>
<dbReference type="PANTHER" id="PTHR12001">
    <property type="entry name" value="GERANYLGERANYL PYROPHOSPHATE SYNTHASE"/>
    <property type="match status" value="1"/>
</dbReference>
<evidence type="ECO:0000256" key="3">
    <source>
        <dbReference type="ARBA" id="ARBA00022679"/>
    </source>
</evidence>
<dbReference type="SFLD" id="SFLDS00005">
    <property type="entry name" value="Isoprenoid_Synthase_Type_I"/>
    <property type="match status" value="1"/>
</dbReference>